<dbReference type="KEGG" id="srhi:H9L12_05500"/>
<gene>
    <name evidence="2" type="ORF">H9L12_05500</name>
</gene>
<dbReference type="RefSeq" id="WP_187542950.1">
    <property type="nucleotide sequence ID" value="NZ_CP060717.1"/>
</dbReference>
<name>A0A7G9SDP0_9SPHN</name>
<proteinExistence type="predicted"/>
<dbReference type="EMBL" id="CP060717">
    <property type="protein sequence ID" value="QNN65965.1"/>
    <property type="molecule type" value="Genomic_DNA"/>
</dbReference>
<keyword evidence="1" id="KW-0812">Transmembrane</keyword>
<feature type="transmembrane region" description="Helical" evidence="1">
    <location>
        <begin position="15"/>
        <end position="35"/>
    </location>
</feature>
<accession>A0A7G9SDP0</accession>
<evidence type="ECO:0000256" key="1">
    <source>
        <dbReference type="SAM" id="Phobius"/>
    </source>
</evidence>
<evidence type="ECO:0000313" key="2">
    <source>
        <dbReference type="EMBL" id="QNN65965.1"/>
    </source>
</evidence>
<dbReference type="Proteomes" id="UP000515955">
    <property type="component" value="Chromosome"/>
</dbReference>
<keyword evidence="1" id="KW-1133">Transmembrane helix</keyword>
<protein>
    <submittedName>
        <fullName evidence="2">Uncharacterized protein</fullName>
    </submittedName>
</protein>
<evidence type="ECO:0000313" key="3">
    <source>
        <dbReference type="Proteomes" id="UP000515955"/>
    </source>
</evidence>
<reference evidence="2 3" key="1">
    <citation type="submission" date="2020-08" db="EMBL/GenBank/DDBJ databases">
        <title>Genome sequence of Sphingomonas rhizophila KACC 19189T.</title>
        <authorList>
            <person name="Hyun D.-W."/>
            <person name="Bae J.-W."/>
        </authorList>
    </citation>
    <scope>NUCLEOTIDE SEQUENCE [LARGE SCALE GENOMIC DNA]</scope>
    <source>
        <strain evidence="2 3">KACC 19189</strain>
    </source>
</reference>
<dbReference type="AlphaFoldDB" id="A0A7G9SDP0"/>
<keyword evidence="1" id="KW-0472">Membrane</keyword>
<organism evidence="2 3">
    <name type="scientific">Sphingomonas rhizophila</name>
    <dbReference type="NCBI Taxonomy" id="2071607"/>
    <lineage>
        <taxon>Bacteria</taxon>
        <taxon>Pseudomonadati</taxon>
        <taxon>Pseudomonadota</taxon>
        <taxon>Alphaproteobacteria</taxon>
        <taxon>Sphingomonadales</taxon>
        <taxon>Sphingomonadaceae</taxon>
        <taxon>Sphingomonas</taxon>
    </lineage>
</organism>
<sequence>MTDTSPEARAVRRRWINLGEFVAVAGLIISGLALWNSWGGDKEREPDPVAERTRAIPIALRGTVSDDGKTLTLSPIETGHSLDRATLTANGKSVDIGSDGEVSASDLQRLVDKPGDNSAENLLPVTMSIHYVEAGEDKSSKGSYRIRFRWTNGGIFDGRDLRITGFSRG</sequence>
<keyword evidence="3" id="KW-1185">Reference proteome</keyword>